<sequence>MRKFRSGEKRDAARCFEIETLAYEGDEAATLEKITQRLTQYSQGFLILEIEEKVIGFINSACAFEVEMADEEFKELIGHDPKAPNVVVLSVVVDPAYQRQAHSEALMVEFVKRMSEMGKSSIHLMCREQHIRLYEKFGYRYIQPSASDHGGMVWHEMIMTL</sequence>
<gene>
    <name evidence="4" type="ORF">IMCC3135_28225</name>
</gene>
<dbReference type="PANTHER" id="PTHR10908:SF0">
    <property type="entry name" value="SEROTONIN N-ACETYLTRANSFERASE"/>
    <property type="match status" value="1"/>
</dbReference>
<dbReference type="GO" id="GO:0008080">
    <property type="term" value="F:N-acetyltransferase activity"/>
    <property type="evidence" value="ECO:0007669"/>
    <property type="project" value="UniProtKB-ARBA"/>
</dbReference>
<evidence type="ECO:0000313" key="4">
    <source>
        <dbReference type="EMBL" id="ASJ75697.1"/>
    </source>
</evidence>
<protein>
    <recommendedName>
        <fullName evidence="3">N-acetyltransferase domain-containing protein</fullName>
    </recommendedName>
</protein>
<dbReference type="Proteomes" id="UP000250079">
    <property type="component" value="Chromosome"/>
</dbReference>
<proteinExistence type="predicted"/>
<dbReference type="PANTHER" id="PTHR10908">
    <property type="entry name" value="SEROTONIN N-ACETYLTRANSFERASE"/>
    <property type="match status" value="1"/>
</dbReference>
<evidence type="ECO:0000256" key="1">
    <source>
        <dbReference type="ARBA" id="ARBA00022679"/>
    </source>
</evidence>
<dbReference type="PROSITE" id="PS51186">
    <property type="entry name" value="GNAT"/>
    <property type="match status" value="1"/>
</dbReference>
<keyword evidence="1" id="KW-0808">Transferase</keyword>
<keyword evidence="2" id="KW-0012">Acyltransferase</keyword>
<dbReference type="InterPro" id="IPR051635">
    <property type="entry name" value="SNAT-like"/>
</dbReference>
<evidence type="ECO:0000259" key="3">
    <source>
        <dbReference type="PROSITE" id="PS51186"/>
    </source>
</evidence>
<name>A0A2Z2P4U2_9GAMM</name>
<dbReference type="RefSeq" id="WP_088920582.1">
    <property type="nucleotide sequence ID" value="NZ_CP018632.1"/>
</dbReference>
<reference evidence="4 5" key="1">
    <citation type="submission" date="2016-12" db="EMBL/GenBank/DDBJ databases">
        <authorList>
            <person name="Song W.-J."/>
            <person name="Kurnit D.M."/>
        </authorList>
    </citation>
    <scope>NUCLEOTIDE SEQUENCE [LARGE SCALE GENOMIC DNA]</scope>
    <source>
        <strain evidence="4 5">IMCC3135</strain>
    </source>
</reference>
<dbReference type="SUPFAM" id="SSF55729">
    <property type="entry name" value="Acyl-CoA N-acyltransferases (Nat)"/>
    <property type="match status" value="1"/>
</dbReference>
<organism evidence="4 5">
    <name type="scientific">Granulosicoccus antarcticus IMCC3135</name>
    <dbReference type="NCBI Taxonomy" id="1192854"/>
    <lineage>
        <taxon>Bacteria</taxon>
        <taxon>Pseudomonadati</taxon>
        <taxon>Pseudomonadota</taxon>
        <taxon>Gammaproteobacteria</taxon>
        <taxon>Chromatiales</taxon>
        <taxon>Granulosicoccaceae</taxon>
        <taxon>Granulosicoccus</taxon>
    </lineage>
</organism>
<dbReference type="Pfam" id="PF00583">
    <property type="entry name" value="Acetyltransf_1"/>
    <property type="match status" value="1"/>
</dbReference>
<dbReference type="OrthoDB" id="9800962at2"/>
<dbReference type="KEGG" id="gai:IMCC3135_28225"/>
<dbReference type="Gene3D" id="3.40.630.30">
    <property type="match status" value="1"/>
</dbReference>
<dbReference type="InterPro" id="IPR016181">
    <property type="entry name" value="Acyl_CoA_acyltransferase"/>
</dbReference>
<dbReference type="AlphaFoldDB" id="A0A2Z2P4U2"/>
<feature type="domain" description="N-acetyltransferase" evidence="3">
    <location>
        <begin position="2"/>
        <end position="161"/>
    </location>
</feature>
<dbReference type="InterPro" id="IPR000182">
    <property type="entry name" value="GNAT_dom"/>
</dbReference>
<keyword evidence="5" id="KW-1185">Reference proteome</keyword>
<dbReference type="EMBL" id="CP018632">
    <property type="protein sequence ID" value="ASJ75697.1"/>
    <property type="molecule type" value="Genomic_DNA"/>
</dbReference>
<evidence type="ECO:0000313" key="5">
    <source>
        <dbReference type="Proteomes" id="UP000250079"/>
    </source>
</evidence>
<accession>A0A2Z2P4U2</accession>
<evidence type="ECO:0000256" key="2">
    <source>
        <dbReference type="ARBA" id="ARBA00023315"/>
    </source>
</evidence>